<gene>
    <name evidence="2" type="ORF">RICGR_1033</name>
</gene>
<evidence type="ECO:0000313" key="2">
    <source>
        <dbReference type="EMBL" id="EDP46061.1"/>
    </source>
</evidence>
<sequence>MNKGKFPHDKKQQKNPFQSQGHKPQWPGHNPNQEPNKHNPGHNPEHNPNNPNKPQWPGQKDKR</sequence>
<comment type="caution">
    <text evidence="2">The sequence shown here is derived from an EMBL/GenBank/DDBJ whole genome shotgun (WGS) entry which is preliminary data.</text>
</comment>
<protein>
    <submittedName>
        <fullName evidence="2">Uncharacterized protein</fullName>
    </submittedName>
</protein>
<feature type="compositionally biased region" description="Basic and acidic residues" evidence="1">
    <location>
        <begin position="1"/>
        <end position="12"/>
    </location>
</feature>
<dbReference type="OrthoDB" id="9951855at2"/>
<reference evidence="2" key="2">
    <citation type="submission" date="2007-10" db="EMBL/GenBank/DDBJ databases">
        <authorList>
            <person name="Myers G.S."/>
        </authorList>
    </citation>
    <scope>NUCLEOTIDE SEQUENCE [LARGE SCALE GENOMIC DNA]</scope>
</reference>
<keyword evidence="3" id="KW-1185">Reference proteome</keyword>
<feature type="region of interest" description="Disordered" evidence="1">
    <location>
        <begin position="1"/>
        <end position="63"/>
    </location>
</feature>
<dbReference type="Proteomes" id="UP000054075">
    <property type="component" value="Unassembled WGS sequence"/>
</dbReference>
<accession>A8PNK7</accession>
<evidence type="ECO:0000313" key="3">
    <source>
        <dbReference type="Proteomes" id="UP000054075"/>
    </source>
</evidence>
<name>A8PNK7_9COXI</name>
<organism evidence="2 3">
    <name type="scientific">Rickettsiella grylli</name>
    <dbReference type="NCBI Taxonomy" id="59196"/>
    <lineage>
        <taxon>Bacteria</taxon>
        <taxon>Pseudomonadati</taxon>
        <taxon>Pseudomonadota</taxon>
        <taxon>Gammaproteobacteria</taxon>
        <taxon>Legionellales</taxon>
        <taxon>Coxiellaceae</taxon>
        <taxon>Rickettsiella</taxon>
    </lineage>
</organism>
<proteinExistence type="predicted"/>
<reference evidence="2" key="1">
    <citation type="submission" date="2006-04" db="EMBL/GenBank/DDBJ databases">
        <authorList>
            <person name="Seshadri R."/>
            <person name="Federici B.A."/>
        </authorList>
    </citation>
    <scope>NUCLEOTIDE SEQUENCE [LARGE SCALE GENOMIC DNA]</scope>
</reference>
<dbReference type="AlphaFoldDB" id="A8PNK7"/>
<dbReference type="EMBL" id="AAQJ02000001">
    <property type="protein sequence ID" value="EDP46061.1"/>
    <property type="molecule type" value="Genomic_DNA"/>
</dbReference>
<evidence type="ECO:0000256" key="1">
    <source>
        <dbReference type="SAM" id="MobiDB-lite"/>
    </source>
</evidence>
<dbReference type="RefSeq" id="WP_006035048.1">
    <property type="nucleotide sequence ID" value="NZ_AAQJ02000001.1"/>
</dbReference>